<dbReference type="Pfam" id="PF00253">
    <property type="entry name" value="Ribosomal_S14"/>
    <property type="match status" value="1"/>
</dbReference>
<sequence length="186" mass="20731">MAIFGVADLVPWWVGIAGVIDLSPWWVGVTGVVDLSLWWVGVVVVGGRSGMAASHPKPSRATPEGGEVGPSGLLWVEGGGAGLMETRRENRNIHDNQRRQLAAKYELKHKLFKAFLRDPDLPAEAREQMQLKLAKLPRNSSFTRIRNRCIFTGRPRGVYQLFRMSRIVFRELASRGALNGIKKASW</sequence>
<keyword evidence="8" id="KW-0812">Transmembrane</keyword>
<dbReference type="InterPro" id="IPR001209">
    <property type="entry name" value="Ribosomal_uS14"/>
</dbReference>
<name>A0A660KXP2_9ROSI</name>
<gene>
    <name evidence="9" type="ORF">FH972_011223</name>
</gene>
<comment type="similarity">
    <text evidence="2">Belongs to the universal ribosomal protein uS14 family.</text>
</comment>
<reference evidence="9 10" key="1">
    <citation type="submission" date="2019-06" db="EMBL/GenBank/DDBJ databases">
        <title>A chromosomal-level reference genome of Carpinus fangiana (Coryloideae, Betulaceae).</title>
        <authorList>
            <person name="Yang X."/>
            <person name="Wang Z."/>
            <person name="Zhang L."/>
            <person name="Hao G."/>
            <person name="Liu J."/>
            <person name="Yang Y."/>
        </authorList>
    </citation>
    <scope>NUCLEOTIDE SEQUENCE [LARGE SCALE GENOMIC DNA]</scope>
    <source>
        <strain evidence="9">Cfa_2016G</strain>
        <tissue evidence="9">Leaf</tissue>
    </source>
</reference>
<keyword evidence="5" id="KW-0687">Ribonucleoprotein</keyword>
<comment type="subcellular location">
    <subcellularLocation>
        <location evidence="1">Mitochondrion</location>
    </subcellularLocation>
</comment>
<keyword evidence="3" id="KW-0689">Ribosomal protein</keyword>
<dbReference type="PANTHER" id="PTHR19836">
    <property type="entry name" value="30S RIBOSOMAL PROTEIN S14"/>
    <property type="match status" value="1"/>
</dbReference>
<dbReference type="GO" id="GO:0003735">
    <property type="term" value="F:structural constituent of ribosome"/>
    <property type="evidence" value="ECO:0007669"/>
    <property type="project" value="InterPro"/>
</dbReference>
<evidence type="ECO:0000256" key="6">
    <source>
        <dbReference type="ARBA" id="ARBA00040774"/>
    </source>
</evidence>
<dbReference type="GO" id="GO:0005739">
    <property type="term" value="C:mitochondrion"/>
    <property type="evidence" value="ECO:0007669"/>
    <property type="project" value="UniProtKB-SubCell"/>
</dbReference>
<dbReference type="Proteomes" id="UP000327013">
    <property type="component" value="Chromosome 4"/>
</dbReference>
<evidence type="ECO:0000256" key="1">
    <source>
        <dbReference type="ARBA" id="ARBA00004173"/>
    </source>
</evidence>
<keyword evidence="8" id="KW-0472">Membrane</keyword>
<dbReference type="Gene3D" id="1.10.287.1480">
    <property type="match status" value="1"/>
</dbReference>
<dbReference type="NCBIfam" id="NF006477">
    <property type="entry name" value="PRK08881.1"/>
    <property type="match status" value="1"/>
</dbReference>
<proteinExistence type="inferred from homology"/>
<dbReference type="EMBL" id="CM017324">
    <property type="protein sequence ID" value="KAE8038746.1"/>
    <property type="molecule type" value="Genomic_DNA"/>
</dbReference>
<dbReference type="PROSITE" id="PS00527">
    <property type="entry name" value="RIBOSOMAL_S14"/>
    <property type="match status" value="1"/>
</dbReference>
<evidence type="ECO:0000313" key="10">
    <source>
        <dbReference type="Proteomes" id="UP000327013"/>
    </source>
</evidence>
<dbReference type="PANTHER" id="PTHR19836:SF30">
    <property type="entry name" value="RIBOSOMAL PROTEIN S14"/>
    <property type="match status" value="1"/>
</dbReference>
<dbReference type="AlphaFoldDB" id="A0A660KXP2"/>
<evidence type="ECO:0000256" key="2">
    <source>
        <dbReference type="ARBA" id="ARBA00009083"/>
    </source>
</evidence>
<evidence type="ECO:0000256" key="5">
    <source>
        <dbReference type="ARBA" id="ARBA00023274"/>
    </source>
</evidence>
<dbReference type="InterPro" id="IPR018271">
    <property type="entry name" value="Ribosomal_uS14_CS"/>
</dbReference>
<keyword evidence="10" id="KW-1185">Reference proteome</keyword>
<dbReference type="SUPFAM" id="SSF57716">
    <property type="entry name" value="Glucocorticoid receptor-like (DNA-binding domain)"/>
    <property type="match status" value="1"/>
</dbReference>
<protein>
    <recommendedName>
        <fullName evidence="6">Small ribosomal subunit protein uS14m</fullName>
    </recommendedName>
    <alternativeName>
        <fullName evidence="7">Ribosomal protein S14, mitochondrial</fullName>
    </alternativeName>
</protein>
<feature type="transmembrane region" description="Helical" evidence="8">
    <location>
        <begin position="25"/>
        <end position="47"/>
    </location>
</feature>
<accession>A0A660KXP2</accession>
<evidence type="ECO:0000256" key="4">
    <source>
        <dbReference type="ARBA" id="ARBA00023128"/>
    </source>
</evidence>
<dbReference type="FunFam" id="1.10.287.1480:FF:000001">
    <property type="entry name" value="30S ribosomal protein S14"/>
    <property type="match status" value="1"/>
</dbReference>
<evidence type="ECO:0000256" key="7">
    <source>
        <dbReference type="ARBA" id="ARBA00042804"/>
    </source>
</evidence>
<keyword evidence="8" id="KW-1133">Transmembrane helix</keyword>
<dbReference type="GO" id="GO:0015935">
    <property type="term" value="C:small ribosomal subunit"/>
    <property type="evidence" value="ECO:0007669"/>
    <property type="project" value="TreeGrafter"/>
</dbReference>
<evidence type="ECO:0000313" key="9">
    <source>
        <dbReference type="EMBL" id="KAE8038746.1"/>
    </source>
</evidence>
<dbReference type="GO" id="GO:0006412">
    <property type="term" value="P:translation"/>
    <property type="evidence" value="ECO:0007669"/>
    <property type="project" value="InterPro"/>
</dbReference>
<dbReference type="OrthoDB" id="413436at2759"/>
<evidence type="ECO:0000256" key="3">
    <source>
        <dbReference type="ARBA" id="ARBA00022980"/>
    </source>
</evidence>
<keyword evidence="4" id="KW-0496">Mitochondrion</keyword>
<organism evidence="9 10">
    <name type="scientific">Carpinus fangiana</name>
    <dbReference type="NCBI Taxonomy" id="176857"/>
    <lineage>
        <taxon>Eukaryota</taxon>
        <taxon>Viridiplantae</taxon>
        <taxon>Streptophyta</taxon>
        <taxon>Embryophyta</taxon>
        <taxon>Tracheophyta</taxon>
        <taxon>Spermatophyta</taxon>
        <taxon>Magnoliopsida</taxon>
        <taxon>eudicotyledons</taxon>
        <taxon>Gunneridae</taxon>
        <taxon>Pentapetalae</taxon>
        <taxon>rosids</taxon>
        <taxon>fabids</taxon>
        <taxon>Fagales</taxon>
        <taxon>Betulaceae</taxon>
        <taxon>Carpinus</taxon>
    </lineage>
</organism>
<evidence type="ECO:0000256" key="8">
    <source>
        <dbReference type="SAM" id="Phobius"/>
    </source>
</evidence>